<dbReference type="EMBL" id="REGN01000027">
    <property type="protein sequence ID" value="RNA45105.1"/>
    <property type="molecule type" value="Genomic_DNA"/>
</dbReference>
<protein>
    <submittedName>
        <fullName evidence="2">Extracellular matrix FRAS1 isoform X2</fullName>
    </submittedName>
</protein>
<accession>A0A3M7TAY3</accession>
<gene>
    <name evidence="2" type="ORF">BpHYR1_021188</name>
</gene>
<organism evidence="2 3">
    <name type="scientific">Brachionus plicatilis</name>
    <name type="common">Marine rotifer</name>
    <name type="synonym">Brachionus muelleri</name>
    <dbReference type="NCBI Taxonomy" id="10195"/>
    <lineage>
        <taxon>Eukaryota</taxon>
        <taxon>Metazoa</taxon>
        <taxon>Spiralia</taxon>
        <taxon>Gnathifera</taxon>
        <taxon>Rotifera</taxon>
        <taxon>Eurotatoria</taxon>
        <taxon>Monogononta</taxon>
        <taxon>Pseudotrocha</taxon>
        <taxon>Ploima</taxon>
        <taxon>Brachionidae</taxon>
        <taxon>Brachionus</taxon>
    </lineage>
</organism>
<sequence>MIDRKKLRTVYSWEISTPNEYGDYSQFIKLTQNSFFSQTNESILEPIYFQAKFRIRCVIEYTRDNSRTIKSNFVQVVESSQVLDELELSSRQRCEEKWSHLSKQTINLNSSIPSNFYSKSADSSLPLLNLKFDTPFIAKADYISADFIKNNPDLVDHLNYVRLSIQVPYTDGIVPLVSTMPILNIRHLINDEFHFYPNHICSNFIKLSSQDNHLKFGFEDQLETNSDRNQWIETSQKINSYRNNKTLKFYSNLDRDKCVWKITGFYDLTELTSYCQAQIVSSDLSDNSKSYLSIRIPLYVSYLYQSYQATWSSVDYKTSVEAAIKYKTKEPYDHLVDDEVSNREENRDLNFEMDKSLMSLSVSKISMTENGRLIIEFSTVPSFHGQFIKQRQDGLQSLILPPGDLNTKFNLELVWSQYTYDYPEQTWKATSTDILNNFSGNYTIHLIPCYAKPNQSFKYPYECEPGEPLSYTIPITVEQSSMPVPSKYSLGTRLTLSNNLISSINPSINNQQFDGEFRQGDTVYGSVIWDGDEDQKSVYSLELERVFICSSDPSSVQVYDPDGTVYNKGPMFGCSQPHKSLKHRILLLDKNLPSESPRFEAQFLNDFLNTSNSTRLNTEKLKKNLVIDGFKFSVNFMFKIDNMTKRLDQSPSVWYIQTMFYIRAGNSKRTRHVNIHSLRNVFNNGTNMNIIQLKADKRTSLLKSKIKAGGNREKSGSPGLVKVIIPIILLLIVAILVIGSLVYYKKERLILLFNTESGNNDKNGILNLARKKFGKNLSEKELKESASSSTNETMVVASPLLETTKEKKFEDGNLTFQTVVSKSSNYVTPGQMDEDDQYARKMSGDHKSGSSIKYLLDRVFGSRKEHKILKSLSTTSEYDDLSKNFLDQPTDEVPQFPKYPTIKRNNYLYFNYNNNRMNYFSSENVEVDVEKSELSNKFANGTLTETMVAVSSMSGASPTQTTPVNSTTKCALPTVKRLSGTEV</sequence>
<keyword evidence="1" id="KW-0472">Membrane</keyword>
<keyword evidence="3" id="KW-1185">Reference proteome</keyword>
<dbReference type="OrthoDB" id="430044at2759"/>
<keyword evidence="1" id="KW-0812">Transmembrane</keyword>
<reference evidence="2 3" key="1">
    <citation type="journal article" date="2018" name="Sci. Rep.">
        <title>Genomic signatures of local adaptation to the degree of environmental predictability in rotifers.</title>
        <authorList>
            <person name="Franch-Gras L."/>
            <person name="Hahn C."/>
            <person name="Garcia-Roger E.M."/>
            <person name="Carmona M.J."/>
            <person name="Serra M."/>
            <person name="Gomez A."/>
        </authorList>
    </citation>
    <scope>NUCLEOTIDE SEQUENCE [LARGE SCALE GENOMIC DNA]</scope>
    <source>
        <strain evidence="2">HYR1</strain>
    </source>
</reference>
<dbReference type="STRING" id="10195.A0A3M7TAY3"/>
<comment type="caution">
    <text evidence="2">The sequence shown here is derived from an EMBL/GenBank/DDBJ whole genome shotgun (WGS) entry which is preliminary data.</text>
</comment>
<evidence type="ECO:0000256" key="1">
    <source>
        <dbReference type="SAM" id="Phobius"/>
    </source>
</evidence>
<evidence type="ECO:0000313" key="2">
    <source>
        <dbReference type="EMBL" id="RNA45105.1"/>
    </source>
</evidence>
<dbReference type="Proteomes" id="UP000276133">
    <property type="component" value="Unassembled WGS sequence"/>
</dbReference>
<feature type="transmembrane region" description="Helical" evidence="1">
    <location>
        <begin position="723"/>
        <end position="744"/>
    </location>
</feature>
<proteinExistence type="predicted"/>
<dbReference type="AlphaFoldDB" id="A0A3M7TAY3"/>
<name>A0A3M7TAY3_BRAPC</name>
<evidence type="ECO:0000313" key="3">
    <source>
        <dbReference type="Proteomes" id="UP000276133"/>
    </source>
</evidence>
<keyword evidence="1" id="KW-1133">Transmembrane helix</keyword>